<dbReference type="SUPFAM" id="SSF49452">
    <property type="entry name" value="Starch-binding domain-like"/>
    <property type="match status" value="1"/>
</dbReference>
<dbReference type="InterPro" id="IPR029413">
    <property type="entry name" value="RG-lyase_II"/>
</dbReference>
<evidence type="ECO:0000256" key="7">
    <source>
        <dbReference type="ARBA" id="ARBA00023157"/>
    </source>
</evidence>
<dbReference type="GO" id="GO:0071555">
    <property type="term" value="P:cell wall organization"/>
    <property type="evidence" value="ECO:0007669"/>
    <property type="project" value="UniProtKB-KW"/>
</dbReference>
<evidence type="ECO:0000313" key="16">
    <source>
        <dbReference type="EMBL" id="KAK2629638.1"/>
    </source>
</evidence>
<feature type="signal peptide" evidence="12">
    <location>
        <begin position="1"/>
        <end position="20"/>
    </location>
</feature>
<evidence type="ECO:0000256" key="9">
    <source>
        <dbReference type="ARBA" id="ARBA00023277"/>
    </source>
</evidence>
<comment type="catalytic activity">
    <reaction evidence="1">
        <text>Endotype eliminative cleavage of L-alpha-rhamnopyranosyl-(1-&gt;4)-alpha-D-galactopyranosyluronic acid bonds of rhamnogalacturonan I domains in ramified hairy regions of pectin leaving L-rhamnopyranose at the reducing end and 4-deoxy-4,5-unsaturated D-galactopyranosyluronic acid at the non-reducing end.</text>
        <dbReference type="EC" id="4.2.2.23"/>
    </reaction>
</comment>
<name>A0AAD9T690_9HELO</name>
<dbReference type="InterPro" id="IPR016590">
    <property type="entry name" value="Rhamnogalacturonase_B"/>
</dbReference>
<dbReference type="SUPFAM" id="SSF49785">
    <property type="entry name" value="Galactose-binding domain-like"/>
    <property type="match status" value="1"/>
</dbReference>
<keyword evidence="7" id="KW-1015">Disulfide bond</keyword>
<keyword evidence="8" id="KW-0456">Lyase</keyword>
<accession>A0AAD9T690</accession>
<dbReference type="Proteomes" id="UP001285354">
    <property type="component" value="Unassembled WGS sequence"/>
</dbReference>
<gene>
    <name evidence="16" type="ORF">QTJ16_000458</name>
</gene>
<sequence>MKFLKSALFAAASLPSLACAAWGYTDDGSSYVVDTGALLVFAVSKFNGDLTSIKYNGVVARQWTSSNTPVRRIRAHTLAQLMISAPADIIQVTVTYGTLVQTYIARSGHDNIYMLTNKGDGTVCMVVERFDRALDLTYLQVPALRYVVRLRPGILQKSLTDSDFYDDAVNYIEASDVTLSKSNGYTKSKHYQGSNSGRTIDYDYVGKKSSNAGMWLIRSNREKASGGPFFRSLNRGCSPIAEDLYEILYYNMGTVDPERWGLQGPYVLSLTDGGAPDAALFARNADWSWMDTLGIKGWVPASDRGAVCGVGIKNMKSDYTYVAALSNDAAQYWATADPSSGAFNIVKVLPGAYTLTIYKGELGVYTANVTVTAGGKLALNSITPVDPSDAVAIWRIGEWDGSPAGFTNFDQTPMLPTYMHPSDKRLAPWTPGNYVVGNSTAAANFPGYMWSDINNGHLIYFKLNAAQTALAHTVRIGITEAYIGGRPQIQVNGWTSTIPAASAQASTRSLTVGTYRGTNHVFEYTVPATAFLAAGEYNILTINIVSGSAGTAYLSPGVSFDAIDFL</sequence>
<dbReference type="EMBL" id="JAUBYV010000001">
    <property type="protein sequence ID" value="KAK2629638.1"/>
    <property type="molecule type" value="Genomic_DNA"/>
</dbReference>
<dbReference type="GO" id="GO:0045490">
    <property type="term" value="P:pectin catabolic process"/>
    <property type="evidence" value="ECO:0007669"/>
    <property type="project" value="TreeGrafter"/>
</dbReference>
<evidence type="ECO:0000256" key="12">
    <source>
        <dbReference type="SAM" id="SignalP"/>
    </source>
</evidence>
<evidence type="ECO:0000256" key="2">
    <source>
        <dbReference type="ARBA" id="ARBA00004613"/>
    </source>
</evidence>
<keyword evidence="6 12" id="KW-0732">Signal</keyword>
<evidence type="ECO:0000313" key="17">
    <source>
        <dbReference type="Proteomes" id="UP001285354"/>
    </source>
</evidence>
<organism evidence="16 17">
    <name type="scientific">Diplocarpon rosae</name>
    <dbReference type="NCBI Taxonomy" id="946125"/>
    <lineage>
        <taxon>Eukaryota</taxon>
        <taxon>Fungi</taxon>
        <taxon>Dikarya</taxon>
        <taxon>Ascomycota</taxon>
        <taxon>Pezizomycotina</taxon>
        <taxon>Leotiomycetes</taxon>
        <taxon>Helotiales</taxon>
        <taxon>Drepanopezizaceae</taxon>
        <taxon>Diplocarpon</taxon>
    </lineage>
</organism>
<dbReference type="PANTHER" id="PTHR36574">
    <property type="entry name" value="RHAMNOGALACTURONATE LYASE-RELATED"/>
    <property type="match status" value="1"/>
</dbReference>
<dbReference type="CDD" id="cd10316">
    <property type="entry name" value="RGL4_M"/>
    <property type="match status" value="1"/>
</dbReference>
<dbReference type="GO" id="GO:0102210">
    <property type="term" value="F:rhamnogalacturonan endolyase activity"/>
    <property type="evidence" value="ECO:0007669"/>
    <property type="project" value="UniProtKB-EC"/>
</dbReference>
<dbReference type="Pfam" id="PF14686">
    <property type="entry name" value="fn3_3"/>
    <property type="match status" value="1"/>
</dbReference>
<dbReference type="PANTHER" id="PTHR36574:SF1">
    <property type="entry name" value="RHAMNOGALACTURONATE LYASE-RELATED"/>
    <property type="match status" value="1"/>
</dbReference>
<dbReference type="InterPro" id="IPR013784">
    <property type="entry name" value="Carb-bd-like_fold"/>
</dbReference>
<evidence type="ECO:0000256" key="5">
    <source>
        <dbReference type="ARBA" id="ARBA00022525"/>
    </source>
</evidence>
<evidence type="ECO:0000256" key="10">
    <source>
        <dbReference type="ARBA" id="ARBA00023316"/>
    </source>
</evidence>
<dbReference type="EC" id="4.2.2.23" evidence="4"/>
<evidence type="ECO:0000256" key="6">
    <source>
        <dbReference type="ARBA" id="ARBA00022729"/>
    </source>
</evidence>
<evidence type="ECO:0000259" key="15">
    <source>
        <dbReference type="Pfam" id="PF14686"/>
    </source>
</evidence>
<comment type="caution">
    <text evidence="16">The sequence shown here is derived from an EMBL/GenBank/DDBJ whole genome shotgun (WGS) entry which is preliminary data.</text>
</comment>
<dbReference type="SUPFAM" id="SSF74650">
    <property type="entry name" value="Galactose mutarotase-like"/>
    <property type="match status" value="1"/>
</dbReference>
<dbReference type="InterPro" id="IPR014718">
    <property type="entry name" value="GH-type_carb-bd"/>
</dbReference>
<keyword evidence="17" id="KW-1185">Reference proteome</keyword>
<comment type="similarity">
    <text evidence="3">Belongs to the polysaccharide lyase 4 family.</text>
</comment>
<dbReference type="Gene3D" id="2.60.120.260">
    <property type="entry name" value="Galactose-binding domain-like"/>
    <property type="match status" value="1"/>
</dbReference>
<comment type="subcellular location">
    <subcellularLocation>
        <location evidence="2">Secreted</location>
    </subcellularLocation>
</comment>
<dbReference type="AlphaFoldDB" id="A0AAD9T690"/>
<evidence type="ECO:0000256" key="11">
    <source>
        <dbReference type="ARBA" id="ARBA00023326"/>
    </source>
</evidence>
<keyword evidence="10" id="KW-0961">Cell wall biogenesis/degradation</keyword>
<evidence type="ECO:0000256" key="1">
    <source>
        <dbReference type="ARBA" id="ARBA00001324"/>
    </source>
</evidence>
<dbReference type="Pfam" id="PF14683">
    <property type="entry name" value="CBM-like"/>
    <property type="match status" value="1"/>
</dbReference>
<evidence type="ECO:0000256" key="4">
    <source>
        <dbReference type="ARBA" id="ARBA00012437"/>
    </source>
</evidence>
<dbReference type="GO" id="GO:0030246">
    <property type="term" value="F:carbohydrate binding"/>
    <property type="evidence" value="ECO:0007669"/>
    <property type="project" value="InterPro"/>
</dbReference>
<feature type="domain" description="Rhamnogalacturonan lyase" evidence="15">
    <location>
        <begin position="304"/>
        <end position="376"/>
    </location>
</feature>
<feature type="chain" id="PRO_5042053798" description="rhamnogalacturonan endolyase" evidence="12">
    <location>
        <begin position="21"/>
        <end position="566"/>
    </location>
</feature>
<dbReference type="Gene3D" id="2.70.98.10">
    <property type="match status" value="1"/>
</dbReference>
<dbReference type="Pfam" id="PF09284">
    <property type="entry name" value="RhgB_N"/>
    <property type="match status" value="1"/>
</dbReference>
<evidence type="ECO:0000256" key="3">
    <source>
        <dbReference type="ARBA" id="ARBA00010418"/>
    </source>
</evidence>
<evidence type="ECO:0000256" key="8">
    <source>
        <dbReference type="ARBA" id="ARBA00023239"/>
    </source>
</evidence>
<keyword evidence="5" id="KW-0964">Secreted</keyword>
<keyword evidence="9" id="KW-0119">Carbohydrate metabolism</keyword>
<dbReference type="InterPro" id="IPR011013">
    <property type="entry name" value="Gal_mutarotase_sf_dom"/>
</dbReference>
<feature type="domain" description="Rhamnogalacturonan lyase" evidence="14">
    <location>
        <begin position="393"/>
        <end position="564"/>
    </location>
</feature>
<dbReference type="CDD" id="cd10317">
    <property type="entry name" value="RGL4_C"/>
    <property type="match status" value="1"/>
</dbReference>
<dbReference type="InterPro" id="IPR008979">
    <property type="entry name" value="Galactose-bd-like_sf"/>
</dbReference>
<protein>
    <recommendedName>
        <fullName evidence="4">rhamnogalacturonan endolyase</fullName>
        <ecNumber evidence="4">4.2.2.23</ecNumber>
    </recommendedName>
</protein>
<proteinExistence type="inferred from homology"/>
<keyword evidence="11" id="KW-0624">Polysaccharide degradation</keyword>
<dbReference type="Gene3D" id="2.60.40.1120">
    <property type="entry name" value="Carboxypeptidase-like, regulatory domain"/>
    <property type="match status" value="1"/>
</dbReference>
<feature type="domain" description="Rhamnogalacturonase B N-terminal" evidence="13">
    <location>
        <begin position="22"/>
        <end position="297"/>
    </location>
</feature>
<dbReference type="GO" id="GO:0005576">
    <property type="term" value="C:extracellular region"/>
    <property type="evidence" value="ECO:0007669"/>
    <property type="project" value="UniProtKB-SubCell"/>
</dbReference>
<dbReference type="InterPro" id="IPR015364">
    <property type="entry name" value="RhgB_N"/>
</dbReference>
<reference evidence="16" key="1">
    <citation type="submission" date="2023-06" db="EMBL/GenBank/DDBJ databases">
        <title>Draft genome of Marssonina rosae.</title>
        <authorList>
            <person name="Cheng Q."/>
        </authorList>
    </citation>
    <scope>NUCLEOTIDE SEQUENCE</scope>
    <source>
        <strain evidence="16">R4</strain>
    </source>
</reference>
<evidence type="ECO:0000259" key="13">
    <source>
        <dbReference type="Pfam" id="PF09284"/>
    </source>
</evidence>
<evidence type="ECO:0000259" key="14">
    <source>
        <dbReference type="Pfam" id="PF14683"/>
    </source>
</evidence>
<dbReference type="InterPro" id="IPR029411">
    <property type="entry name" value="RG-lyase_III"/>
</dbReference>